<dbReference type="NCBIfam" id="TIGR04275">
    <property type="entry name" value="beta_prop_Msarc"/>
    <property type="match status" value="2"/>
</dbReference>
<organism evidence="1 3">
    <name type="scientific">Methanosarcina lacustris Z-7289</name>
    <dbReference type="NCBI Taxonomy" id="1434111"/>
    <lineage>
        <taxon>Archaea</taxon>
        <taxon>Methanobacteriati</taxon>
        <taxon>Methanobacteriota</taxon>
        <taxon>Stenosarchaea group</taxon>
        <taxon>Methanomicrobia</taxon>
        <taxon>Methanosarcinales</taxon>
        <taxon>Methanosarcinaceae</taxon>
        <taxon>Methanosarcina</taxon>
    </lineage>
</organism>
<protein>
    <submittedName>
        <fullName evidence="1">Cell surface protein</fullName>
    </submittedName>
</protein>
<accession>A0A0E3S7E6</accession>
<evidence type="ECO:0000313" key="3">
    <source>
        <dbReference type="Proteomes" id="UP000033072"/>
    </source>
</evidence>
<proteinExistence type="predicted"/>
<dbReference type="HOGENOM" id="CLU_1393586_0_0_2"/>
<reference evidence="1 3" key="1">
    <citation type="submission" date="2014-07" db="EMBL/GenBank/DDBJ databases">
        <title>Methanogenic archaea and the global carbon cycle.</title>
        <authorList>
            <person name="Henriksen J.R."/>
            <person name="Luke J."/>
            <person name="Reinhart S."/>
            <person name="Benedict M.N."/>
            <person name="Youngblut N.D."/>
            <person name="Metcalf M.E."/>
            <person name="Whitaker R.J."/>
            <person name="Metcalf W.W."/>
        </authorList>
    </citation>
    <scope>NUCLEOTIDE SEQUENCE [LARGE SCALE GENOMIC DNA]</scope>
    <source>
        <strain evidence="1 3">Z-7289</strain>
    </source>
</reference>
<dbReference type="EMBL" id="CP009515">
    <property type="protein sequence ID" value="AKB74943.1"/>
    <property type="molecule type" value="Genomic_DNA"/>
</dbReference>
<dbReference type="Gene3D" id="2.120.10.30">
    <property type="entry name" value="TolB, C-terminal domain"/>
    <property type="match status" value="1"/>
</dbReference>
<gene>
    <name evidence="1" type="ORF">MSLAZ_1677</name>
    <name evidence="2" type="ORF">MSLAZ_1682</name>
</gene>
<sequence length="195" mass="22632">MKINKRTAIYLGIFLVLLMMTVGNAAAVQENGTETRITTDEADQQNPAIYGDRIVWQDDRNGGNGYSWKPTGNWDIYMYDASTSTETRITTSESCQINPVIYGDKIVWQDNRNGEGWDEYGRPDGNWDIYMYDLSTKTEIHTNNTSAIPVLAINVCKRRYNIFIVRNHFIYTDFFYSRSVGKVHDYPNFDSYFHR</sequence>
<dbReference type="AlphaFoldDB" id="A0A0E3S7E6"/>
<dbReference type="KEGG" id="mls:MSLAZ_1677"/>
<dbReference type="InterPro" id="IPR011042">
    <property type="entry name" value="6-blade_b-propeller_TolB-like"/>
</dbReference>
<dbReference type="InterPro" id="IPR027618">
    <property type="entry name" value="Beta_prop_Msarc"/>
</dbReference>
<dbReference type="SUPFAM" id="SSF69304">
    <property type="entry name" value="Tricorn protease N-terminal domain"/>
    <property type="match status" value="1"/>
</dbReference>
<dbReference type="STRING" id="1434111.MSLAZ_1677"/>
<evidence type="ECO:0000313" key="2">
    <source>
        <dbReference type="EMBL" id="AKB74943.1"/>
    </source>
</evidence>
<evidence type="ECO:0000313" key="1">
    <source>
        <dbReference type="EMBL" id="AKB74938.1"/>
    </source>
</evidence>
<name>A0A0E3S7E6_9EURY</name>
<dbReference type="OrthoDB" id="146042at2157"/>
<dbReference type="PATRIC" id="fig|1434111.4.peg.2197"/>
<dbReference type="PANTHER" id="PTHR36842">
    <property type="entry name" value="PROTEIN TOLB HOMOLOG"/>
    <property type="match status" value="1"/>
</dbReference>
<dbReference type="Proteomes" id="UP000033072">
    <property type="component" value="Chromosome"/>
</dbReference>
<keyword evidence="3" id="KW-1185">Reference proteome</keyword>
<dbReference type="EMBL" id="CP009515">
    <property type="protein sequence ID" value="AKB74938.1"/>
    <property type="molecule type" value="Genomic_DNA"/>
</dbReference>
<dbReference type="KEGG" id="mls:MSLAZ_1682"/>
<dbReference type="PANTHER" id="PTHR36842:SF1">
    <property type="entry name" value="PROTEIN TOLB"/>
    <property type="match status" value="1"/>
</dbReference>